<dbReference type="PANTHER" id="PTHR30399">
    <property type="entry name" value="UNCHARACTERIZED PROTEIN YGJP"/>
    <property type="match status" value="1"/>
</dbReference>
<organism evidence="2 3">
    <name type="scientific">Sulfuricella denitrificans (strain DSM 22764 / NBRC 105220 / skB26)</name>
    <dbReference type="NCBI Taxonomy" id="1163617"/>
    <lineage>
        <taxon>Bacteria</taxon>
        <taxon>Pseudomonadati</taxon>
        <taxon>Pseudomonadota</taxon>
        <taxon>Betaproteobacteria</taxon>
        <taxon>Nitrosomonadales</taxon>
        <taxon>Sulfuricellaceae</taxon>
        <taxon>Sulfuricella</taxon>
    </lineage>
</organism>
<accession>S6B7F1</accession>
<dbReference type="InterPro" id="IPR002725">
    <property type="entry name" value="YgjP-like_metallopeptidase"/>
</dbReference>
<protein>
    <recommendedName>
        <fullName evidence="1">YgjP-like metallopeptidase domain-containing protein</fullName>
    </recommendedName>
</protein>
<evidence type="ECO:0000313" key="2">
    <source>
        <dbReference type="EMBL" id="BAN36367.1"/>
    </source>
</evidence>
<dbReference type="KEGG" id="sdr:SCD_n02565"/>
<dbReference type="Pfam" id="PF01863">
    <property type="entry name" value="YgjP-like"/>
    <property type="match status" value="1"/>
</dbReference>
<sequence>MSLFSKPRAASETRTLRLDGQEISYLLKRSPKRRTIGLCIDHRGLTVSAPQRAADSRLEQVLRARSGWLFDKLREWQERQPATFNCADGETLLFLGSELVLRVMEGGLRAQPHLLEDDTLIVKVPDIDDTEVVRRKLEQWYRTEARRHFVQRLEHYADRMGLAVRNVALSGARTRWGSCNSRGDIRLSWRLIQAPISQIDYVVVHELAHIRELNHSPRFWAIVEETLPHYAAAQRALKVGGARYHRF</sequence>
<dbReference type="AlphaFoldDB" id="S6B7F1"/>
<dbReference type="HOGENOM" id="CLU_065947_2_0_4"/>
<name>S6B7F1_SULDS</name>
<evidence type="ECO:0000259" key="1">
    <source>
        <dbReference type="Pfam" id="PF01863"/>
    </source>
</evidence>
<dbReference type="CDD" id="cd07344">
    <property type="entry name" value="M48_yhfN_like"/>
    <property type="match status" value="1"/>
</dbReference>
<dbReference type="PANTHER" id="PTHR30399:SF1">
    <property type="entry name" value="UTP PYROPHOSPHATASE"/>
    <property type="match status" value="1"/>
</dbReference>
<dbReference type="Gene3D" id="3.30.2010.10">
    <property type="entry name" value="Metalloproteases ('zincins'), catalytic domain"/>
    <property type="match status" value="1"/>
</dbReference>
<gene>
    <name evidence="2" type="ORF">SCD_n02565</name>
</gene>
<reference evidence="2 3" key="1">
    <citation type="journal article" date="2012" name="Appl. Environ. Microbiol.">
        <title>Draft genome sequence of a psychrotolerant sulfur-oxidizing bacterium, Sulfuricella denitrificans skB26, and proteomic insights into cold adaptation.</title>
        <authorList>
            <person name="Watanabe T."/>
            <person name="Kojima H."/>
            <person name="Fukui M."/>
        </authorList>
    </citation>
    <scope>NUCLEOTIDE SEQUENCE [LARGE SCALE GENOMIC DNA]</scope>
    <source>
        <strain evidence="3">skB26</strain>
    </source>
</reference>
<dbReference type="RefSeq" id="WP_009207674.1">
    <property type="nucleotide sequence ID" value="NC_022357.1"/>
</dbReference>
<dbReference type="InterPro" id="IPR053136">
    <property type="entry name" value="UTP_pyrophosphatase-like"/>
</dbReference>
<dbReference type="Proteomes" id="UP000015559">
    <property type="component" value="Chromosome"/>
</dbReference>
<evidence type="ECO:0000313" key="3">
    <source>
        <dbReference type="Proteomes" id="UP000015559"/>
    </source>
</evidence>
<dbReference type="STRING" id="1163617.SCD_n02565"/>
<dbReference type="EMBL" id="AP013066">
    <property type="protein sequence ID" value="BAN36367.1"/>
    <property type="molecule type" value="Genomic_DNA"/>
</dbReference>
<keyword evidence="3" id="KW-1185">Reference proteome</keyword>
<feature type="domain" description="YgjP-like metallopeptidase" evidence="1">
    <location>
        <begin position="34"/>
        <end position="238"/>
    </location>
</feature>
<dbReference type="eggNOG" id="COG1451">
    <property type="taxonomic scope" value="Bacteria"/>
</dbReference>
<proteinExistence type="predicted"/>